<dbReference type="PANTHER" id="PTHR15410">
    <property type="entry name" value="HIRA-INTERACTING PROTEIN 3"/>
    <property type="match status" value="1"/>
</dbReference>
<feature type="region of interest" description="Disordered" evidence="1">
    <location>
        <begin position="61"/>
        <end position="254"/>
    </location>
</feature>
<evidence type="ECO:0000313" key="3">
    <source>
        <dbReference type="Proteomes" id="UP000248423"/>
    </source>
</evidence>
<feature type="compositionally biased region" description="Basic and acidic residues" evidence="1">
    <location>
        <begin position="324"/>
        <end position="344"/>
    </location>
</feature>
<feature type="compositionally biased region" description="Basic residues" evidence="1">
    <location>
        <begin position="345"/>
        <end position="354"/>
    </location>
</feature>
<dbReference type="InterPro" id="IPR037647">
    <property type="entry name" value="HIRIP3"/>
</dbReference>
<keyword evidence="3" id="KW-1185">Reference proteome</keyword>
<evidence type="ECO:0000256" key="1">
    <source>
        <dbReference type="SAM" id="MobiDB-lite"/>
    </source>
</evidence>
<gene>
    <name evidence="2" type="ORF">BO78DRAFT_366245</name>
</gene>
<dbReference type="PANTHER" id="PTHR15410:SF2">
    <property type="entry name" value="HIRA-INTERACTING PROTEIN 3"/>
    <property type="match status" value="1"/>
</dbReference>
<organism evidence="2 3">
    <name type="scientific">Aspergillus sclerotiicarbonarius (strain CBS 121057 / IBT 28362)</name>
    <dbReference type="NCBI Taxonomy" id="1448318"/>
    <lineage>
        <taxon>Eukaryota</taxon>
        <taxon>Fungi</taxon>
        <taxon>Dikarya</taxon>
        <taxon>Ascomycota</taxon>
        <taxon>Pezizomycotina</taxon>
        <taxon>Eurotiomycetes</taxon>
        <taxon>Eurotiomycetidae</taxon>
        <taxon>Eurotiales</taxon>
        <taxon>Aspergillaceae</taxon>
        <taxon>Aspergillus</taxon>
        <taxon>Aspergillus subgen. Circumdati</taxon>
    </lineage>
</organism>
<evidence type="ECO:0008006" key="4">
    <source>
        <dbReference type="Google" id="ProtNLM"/>
    </source>
</evidence>
<proteinExistence type="predicted"/>
<feature type="compositionally biased region" description="Basic and acidic residues" evidence="1">
    <location>
        <begin position="61"/>
        <end position="85"/>
    </location>
</feature>
<accession>A0A319ECF4</accession>
<feature type="compositionally biased region" description="Acidic residues" evidence="1">
    <location>
        <begin position="86"/>
        <end position="104"/>
    </location>
</feature>
<dbReference type="GO" id="GO:0005634">
    <property type="term" value="C:nucleus"/>
    <property type="evidence" value="ECO:0007669"/>
    <property type="project" value="TreeGrafter"/>
</dbReference>
<dbReference type="STRING" id="1448318.A0A319ECF4"/>
<evidence type="ECO:0000313" key="2">
    <source>
        <dbReference type="EMBL" id="PYI07866.1"/>
    </source>
</evidence>
<reference evidence="2 3" key="1">
    <citation type="submission" date="2018-02" db="EMBL/GenBank/DDBJ databases">
        <title>The genomes of Aspergillus section Nigri reveals drivers in fungal speciation.</title>
        <authorList>
            <consortium name="DOE Joint Genome Institute"/>
            <person name="Vesth T.C."/>
            <person name="Nybo J."/>
            <person name="Theobald S."/>
            <person name="Brandl J."/>
            <person name="Frisvad J.C."/>
            <person name="Nielsen K.F."/>
            <person name="Lyhne E.K."/>
            <person name="Kogle M.E."/>
            <person name="Kuo A."/>
            <person name="Riley R."/>
            <person name="Clum A."/>
            <person name="Nolan M."/>
            <person name="Lipzen A."/>
            <person name="Salamov A."/>
            <person name="Henrissat B."/>
            <person name="Wiebenga A."/>
            <person name="De vries R.P."/>
            <person name="Grigoriev I.V."/>
            <person name="Mortensen U.H."/>
            <person name="Andersen M.R."/>
            <person name="Baker S.E."/>
        </authorList>
    </citation>
    <scope>NUCLEOTIDE SEQUENCE [LARGE SCALE GENOMIC DNA]</scope>
    <source>
        <strain evidence="2 3">CBS 121057</strain>
    </source>
</reference>
<feature type="compositionally biased region" description="Basic and acidic residues" evidence="1">
    <location>
        <begin position="178"/>
        <end position="205"/>
    </location>
</feature>
<protein>
    <recommendedName>
        <fullName evidence="4">Transcriptional regulator</fullName>
    </recommendedName>
</protein>
<feature type="region of interest" description="Disordered" evidence="1">
    <location>
        <begin position="324"/>
        <end position="367"/>
    </location>
</feature>
<dbReference type="VEuPathDB" id="FungiDB:BO78DRAFT_366245"/>
<feature type="region of interest" description="Disordered" evidence="1">
    <location>
        <begin position="1"/>
        <end position="26"/>
    </location>
</feature>
<dbReference type="EMBL" id="KZ826339">
    <property type="protein sequence ID" value="PYI07866.1"/>
    <property type="molecule type" value="Genomic_DNA"/>
</dbReference>
<sequence>MAPRYALSSSEAESEAESTPAVPADDVLEQALRDAVAKVYKSGKMEELTVKRMRLAAEKSLKLEEGFYRSQGDWKTRSEQIIKDQVEEEEKAAEESAPDDDQEDAASSASEAAKPAKRTKQEKPSASRKRRKTASESDDEDAASGSNEDKVEKPTKQQPKARQKKPSSKPSPKPSPKPSEEYVHDESDGEDNKATTDKVDQSKDDSESEMSVVLDEEPKPKPSRKRQKNADAPSKKGKKQTTAKGKDADIDPNQAEIKRLQGWLLKCGIRKMWARELAPYTTPKAKINHLKGMLKEAGMEGRYSVDKANRIREERELKADLEMVQEGAKRWGKGDASENSDDSRPKRRLNRGRKSLAFLESEGEETD</sequence>
<dbReference type="AlphaFoldDB" id="A0A319ECF4"/>
<dbReference type="OrthoDB" id="552755at2759"/>
<dbReference type="Proteomes" id="UP000248423">
    <property type="component" value="Unassembled WGS sequence"/>
</dbReference>
<name>A0A319ECF4_ASPSB</name>